<proteinExistence type="predicted"/>
<protein>
    <submittedName>
        <fullName evidence="2">Chromosome partitioning protein ParA</fullName>
    </submittedName>
</protein>
<reference evidence="2 3" key="1">
    <citation type="submission" date="2016-10" db="EMBL/GenBank/DDBJ databases">
        <title>Complete Genome Sequence of the Nonylphenol-Degrading Bacterium Sphingobium cloacae JCM 10874T.</title>
        <authorList>
            <person name="Ootsuka M."/>
            <person name="Nishizawa T."/>
            <person name="Ohta H."/>
        </authorList>
    </citation>
    <scope>NUCLEOTIDE SEQUENCE [LARGE SCALE GENOMIC DNA]</scope>
    <source>
        <strain evidence="2 3">JCM 10874</strain>
        <plasmid evidence="3">psclo_7 dna</plasmid>
    </source>
</reference>
<organism evidence="2 3">
    <name type="scientific">Sphingobium cloacae</name>
    <dbReference type="NCBI Taxonomy" id="120107"/>
    <lineage>
        <taxon>Bacteria</taxon>
        <taxon>Pseudomonadati</taxon>
        <taxon>Pseudomonadota</taxon>
        <taxon>Alphaproteobacteria</taxon>
        <taxon>Sphingomonadales</taxon>
        <taxon>Sphingomonadaceae</taxon>
        <taxon>Sphingobium</taxon>
    </lineage>
</organism>
<sequence length="248" mass="26343">MKTLVIANQKGGVGKTSTTVHLAYYFKEQGLKVAVIDLDTQGNASFTLGEYDSGALASGLFDAVSQFDLANAGGIAVFSADARLADLEKLDLGAAAGAFKRSLAVIEAEGFDVCLIDTPPSLGVRMAAALLSADFAASPIELEAYSLQGIEKMVTTIANIRRANPALKFLGMIPSKVDGRNPRHGQHLDELTRAYPQLVIPTPIGNRSSVADALASGVPVWSIKRTSARKAAQEMRAMARHIQEKMEI</sequence>
<evidence type="ECO:0000313" key="3">
    <source>
        <dbReference type="Proteomes" id="UP000218272"/>
    </source>
</evidence>
<dbReference type="InterPro" id="IPR025669">
    <property type="entry name" value="AAA_dom"/>
</dbReference>
<dbReference type="AlphaFoldDB" id="A0A1E1F994"/>
<accession>A0A1E1F994</accession>
<dbReference type="PANTHER" id="PTHR13696:SF99">
    <property type="entry name" value="COBYRINIC ACID AC-DIAMIDE SYNTHASE"/>
    <property type="match status" value="1"/>
</dbReference>
<dbReference type="Gene3D" id="3.40.50.300">
    <property type="entry name" value="P-loop containing nucleotide triphosphate hydrolases"/>
    <property type="match status" value="1"/>
</dbReference>
<dbReference type="KEGG" id="sclo:SCLO_7000010"/>
<keyword evidence="2" id="KW-0614">Plasmid</keyword>
<feature type="domain" description="AAA" evidence="1">
    <location>
        <begin position="1"/>
        <end position="168"/>
    </location>
</feature>
<dbReference type="SUPFAM" id="SSF52540">
    <property type="entry name" value="P-loop containing nucleoside triphosphate hydrolases"/>
    <property type="match status" value="1"/>
</dbReference>
<dbReference type="InterPro" id="IPR027417">
    <property type="entry name" value="P-loop_NTPase"/>
</dbReference>
<dbReference type="RefSeq" id="WP_019053943.1">
    <property type="nucleotide sequence ID" value="NZ_AP017661.1"/>
</dbReference>
<dbReference type="InterPro" id="IPR050678">
    <property type="entry name" value="DNA_Partitioning_ATPase"/>
</dbReference>
<dbReference type="EMBL" id="AP017661">
    <property type="protein sequence ID" value="BAV67001.1"/>
    <property type="molecule type" value="Genomic_DNA"/>
</dbReference>
<dbReference type="OrthoDB" id="9804460at2"/>
<gene>
    <name evidence="2" type="primary">parA</name>
    <name evidence="2" type="ORF">SCLO_7000010</name>
</gene>
<evidence type="ECO:0000313" key="2">
    <source>
        <dbReference type="EMBL" id="BAV67001.1"/>
    </source>
</evidence>
<dbReference type="PANTHER" id="PTHR13696">
    <property type="entry name" value="P-LOOP CONTAINING NUCLEOSIDE TRIPHOSPHATE HYDROLASE"/>
    <property type="match status" value="1"/>
</dbReference>
<evidence type="ECO:0000259" key="1">
    <source>
        <dbReference type="Pfam" id="PF13614"/>
    </source>
</evidence>
<dbReference type="PIRSF" id="PIRSF009320">
    <property type="entry name" value="Nuc_binding_HP_1000"/>
    <property type="match status" value="1"/>
</dbReference>
<keyword evidence="3" id="KW-1185">Reference proteome</keyword>
<name>A0A1E1F994_9SPHN</name>
<dbReference type="CDD" id="cd02042">
    <property type="entry name" value="ParAB_family"/>
    <property type="match status" value="1"/>
</dbReference>
<dbReference type="Pfam" id="PF13614">
    <property type="entry name" value="AAA_31"/>
    <property type="match status" value="1"/>
</dbReference>
<dbReference type="Proteomes" id="UP000218272">
    <property type="component" value="Plasmid pSCLO_7"/>
</dbReference>
<geneLocation type="plasmid" evidence="3">
    <name>psclo_7 dna</name>
</geneLocation>